<keyword evidence="4" id="KW-1185">Reference proteome</keyword>
<dbReference type="EMBL" id="JYON01000010">
    <property type="protein sequence ID" value="KJH71640.1"/>
    <property type="molecule type" value="Genomic_DNA"/>
</dbReference>
<gene>
    <name evidence="3" type="ORF">UH38_11250</name>
</gene>
<keyword evidence="1" id="KW-0812">Transmembrane</keyword>
<evidence type="ECO:0000313" key="4">
    <source>
        <dbReference type="Proteomes" id="UP000032452"/>
    </source>
</evidence>
<dbReference type="STRING" id="1618023.UH38_11250"/>
<sequence>MTQDFKAVSSEQSSYYTLLGLHPSASAMEIRRAYRELSKQYHPDTTSLPKAIATAKFQELNQAYATLSHLERRANYDLQIGYSRLSVIQAPTYSDRSSESTTYHSRSAYLDPSDRPLSAGELFALCLLGLTFLGCLLLAVIVGLIRGDAAWQPISTFLYSQAIAFVSLQ</sequence>
<dbReference type="Pfam" id="PF00226">
    <property type="entry name" value="DnaJ"/>
    <property type="match status" value="1"/>
</dbReference>
<accession>A0A0D8ZSB5</accession>
<dbReference type="CDD" id="cd06257">
    <property type="entry name" value="DnaJ"/>
    <property type="match status" value="1"/>
</dbReference>
<protein>
    <submittedName>
        <fullName evidence="3">Molecular chaperone DnaJ</fullName>
    </submittedName>
</protein>
<evidence type="ECO:0000259" key="2">
    <source>
        <dbReference type="PROSITE" id="PS50076"/>
    </source>
</evidence>
<evidence type="ECO:0000256" key="1">
    <source>
        <dbReference type="SAM" id="Phobius"/>
    </source>
</evidence>
<name>A0A0D8ZSB5_9CYAN</name>
<organism evidence="3 4">
    <name type="scientific">Aliterella atlantica CENA595</name>
    <dbReference type="NCBI Taxonomy" id="1618023"/>
    <lineage>
        <taxon>Bacteria</taxon>
        <taxon>Bacillati</taxon>
        <taxon>Cyanobacteriota</taxon>
        <taxon>Cyanophyceae</taxon>
        <taxon>Chroococcidiopsidales</taxon>
        <taxon>Aliterellaceae</taxon>
        <taxon>Aliterella</taxon>
    </lineage>
</organism>
<dbReference type="OrthoDB" id="9779889at2"/>
<dbReference type="Gene3D" id="1.10.287.110">
    <property type="entry name" value="DnaJ domain"/>
    <property type="match status" value="1"/>
</dbReference>
<dbReference type="PROSITE" id="PS50076">
    <property type="entry name" value="DNAJ_2"/>
    <property type="match status" value="1"/>
</dbReference>
<keyword evidence="1" id="KW-0472">Membrane</keyword>
<dbReference type="PANTHER" id="PTHR44825:SF1">
    <property type="entry name" value="DNAJ HOMOLOG SUBFAMILY C MEMBER 4"/>
    <property type="match status" value="1"/>
</dbReference>
<dbReference type="PRINTS" id="PR00625">
    <property type="entry name" value="JDOMAIN"/>
</dbReference>
<dbReference type="AlphaFoldDB" id="A0A0D8ZSB5"/>
<dbReference type="Proteomes" id="UP000032452">
    <property type="component" value="Unassembled WGS sequence"/>
</dbReference>
<dbReference type="InterPro" id="IPR052763">
    <property type="entry name" value="DnaJ_C4"/>
</dbReference>
<feature type="domain" description="J" evidence="2">
    <location>
        <begin position="14"/>
        <end position="80"/>
    </location>
</feature>
<dbReference type="InterPro" id="IPR001623">
    <property type="entry name" value="DnaJ_domain"/>
</dbReference>
<dbReference type="PATRIC" id="fig|1618023.3.peg.4070"/>
<keyword evidence="1" id="KW-1133">Transmembrane helix</keyword>
<feature type="transmembrane region" description="Helical" evidence="1">
    <location>
        <begin position="151"/>
        <end position="168"/>
    </location>
</feature>
<reference evidence="3 4" key="1">
    <citation type="submission" date="2015-02" db="EMBL/GenBank/DDBJ databases">
        <title>Draft genome of a novel marine cyanobacterium (Chroococcales) isolated from South Atlantic Ocean.</title>
        <authorList>
            <person name="Rigonato J."/>
            <person name="Alvarenga D.O."/>
            <person name="Branco L.H."/>
            <person name="Varani A.M."/>
            <person name="Brandini F.P."/>
            <person name="Fiore M.F."/>
        </authorList>
    </citation>
    <scope>NUCLEOTIDE SEQUENCE [LARGE SCALE GENOMIC DNA]</scope>
    <source>
        <strain evidence="3 4">CENA595</strain>
    </source>
</reference>
<dbReference type="SMART" id="SM00271">
    <property type="entry name" value="DnaJ"/>
    <property type="match status" value="1"/>
</dbReference>
<dbReference type="RefSeq" id="WP_045054745.1">
    <property type="nucleotide sequence ID" value="NZ_CAWMDP010000046.1"/>
</dbReference>
<evidence type="ECO:0000313" key="3">
    <source>
        <dbReference type="EMBL" id="KJH71640.1"/>
    </source>
</evidence>
<dbReference type="InterPro" id="IPR036869">
    <property type="entry name" value="J_dom_sf"/>
</dbReference>
<feature type="transmembrane region" description="Helical" evidence="1">
    <location>
        <begin position="122"/>
        <end position="145"/>
    </location>
</feature>
<proteinExistence type="predicted"/>
<dbReference type="SUPFAM" id="SSF46565">
    <property type="entry name" value="Chaperone J-domain"/>
    <property type="match status" value="1"/>
</dbReference>
<dbReference type="PANTHER" id="PTHR44825">
    <property type="match status" value="1"/>
</dbReference>
<comment type="caution">
    <text evidence="3">The sequence shown here is derived from an EMBL/GenBank/DDBJ whole genome shotgun (WGS) entry which is preliminary data.</text>
</comment>